<evidence type="ECO:0000259" key="1">
    <source>
        <dbReference type="Pfam" id="PF19916"/>
    </source>
</evidence>
<sequence length="615" mass="67596">MPDAIDNLVEMLKGAVVRVLGEESHGSGVWLAPGHVLTCAHVAMCGALTVEWAGRRYDATIVEAVPRYQGDGDLWPFPDIAVLRVSGADTHPCAWLSDRPVSLNARLVAIGYPQMYPVSAGLTSITGKCQGSSDIMGGTFIRFVGDEVAEGMSGGPVLDLTTGAVCGLIKSTRQPGTSLGGLVVPLAGLRRLPERLWCEIWRAHDGVHADGEWARTRQQLADAGTAKLLGPTLSPSDEVTILGVLSRLPVREDPATVLRKVLDRDHLRVDVPVPLDVRDVLYELANQTPRPGELFGPVRLAISLSAAVSGEDRDRLRDWAVRVAEKLGQSAELEAWHARPTPAADAEPTIVVQLESDALKAALYRVTMWVHRGDRIDKPEVDAVARPLAEAKELVRLLLTEQLRRLQGQGTVEFVLPAELFDEGFDELITGRRGTLGNKNPVVIRDLERLRDPSSWHDWRLRWWRLRDGTAATEWLDCAGDSEPEQLEGRFHGHDDIGLLGLTRGLDEEMREALDVALNAGIPAAVWRRRSCVAHPPAPPEEPCIGHRFRAGFERKRSEHHHQTLPYLVKRLRNAAAENPAGADFRDIVLLWDDPERLPEPFVPLAEPTALQGAL</sequence>
<gene>
    <name evidence="3" type="ORF">RM555_09285</name>
</gene>
<dbReference type="InterPro" id="IPR045555">
    <property type="entry name" value="VMAP-M0"/>
</dbReference>
<dbReference type="Pfam" id="PF19916">
    <property type="entry name" value="VMAP-M0"/>
    <property type="match status" value="1"/>
</dbReference>
<dbReference type="RefSeq" id="WP_311411353.1">
    <property type="nucleotide sequence ID" value="NZ_JAVRFL010000008.1"/>
</dbReference>
<dbReference type="Pfam" id="PF20028">
    <property type="entry name" value="VMAP-C"/>
    <property type="match status" value="1"/>
</dbReference>
<reference evidence="3" key="1">
    <citation type="submission" date="2023-09" db="EMBL/GenBank/DDBJ databases">
        <title>30 novel species of actinomycetes from the DSMZ collection.</title>
        <authorList>
            <person name="Nouioui I."/>
        </authorList>
    </citation>
    <scope>NUCLEOTIDE SEQUENCE</scope>
    <source>
        <strain evidence="3">DSM 115977</strain>
    </source>
</reference>
<proteinExistence type="predicted"/>
<dbReference type="Pfam" id="PF13365">
    <property type="entry name" value="Trypsin_2"/>
    <property type="match status" value="1"/>
</dbReference>
<evidence type="ECO:0000313" key="4">
    <source>
        <dbReference type="Proteomes" id="UP001180973"/>
    </source>
</evidence>
<evidence type="ECO:0000259" key="2">
    <source>
        <dbReference type="Pfam" id="PF20028"/>
    </source>
</evidence>
<accession>A0ABU2WTC8</accession>
<protein>
    <submittedName>
        <fullName evidence="3">Trypsin-like peptidase domain-containing protein</fullName>
    </submittedName>
</protein>
<keyword evidence="4" id="KW-1185">Reference proteome</keyword>
<dbReference type="Gene3D" id="2.40.10.120">
    <property type="match status" value="1"/>
</dbReference>
<feature type="domain" description="vWA-MoxR associated protein middle region 0" evidence="1">
    <location>
        <begin position="235"/>
        <end position="337"/>
    </location>
</feature>
<organism evidence="3 4">
    <name type="scientific">Micromonospora reichwaldensis</name>
    <dbReference type="NCBI Taxonomy" id="3075516"/>
    <lineage>
        <taxon>Bacteria</taxon>
        <taxon>Bacillati</taxon>
        <taxon>Actinomycetota</taxon>
        <taxon>Actinomycetes</taxon>
        <taxon>Micromonosporales</taxon>
        <taxon>Micromonosporaceae</taxon>
        <taxon>Micromonospora</taxon>
    </lineage>
</organism>
<dbReference type="EMBL" id="JAVRFL010000008">
    <property type="protein sequence ID" value="MDT0529183.1"/>
    <property type="molecule type" value="Genomic_DNA"/>
</dbReference>
<evidence type="ECO:0000313" key="3">
    <source>
        <dbReference type="EMBL" id="MDT0529183.1"/>
    </source>
</evidence>
<dbReference type="InterPro" id="IPR045450">
    <property type="entry name" value="VMAP_C"/>
</dbReference>
<comment type="caution">
    <text evidence="3">The sequence shown here is derived from an EMBL/GenBank/DDBJ whole genome shotgun (WGS) entry which is preliminary data.</text>
</comment>
<name>A0ABU2WTC8_9ACTN</name>
<dbReference type="InterPro" id="IPR009003">
    <property type="entry name" value="Peptidase_S1_PA"/>
</dbReference>
<feature type="domain" description="vWA-MoxR associated protein C-terminal" evidence="2">
    <location>
        <begin position="363"/>
        <end position="595"/>
    </location>
</feature>
<dbReference type="SUPFAM" id="SSF50494">
    <property type="entry name" value="Trypsin-like serine proteases"/>
    <property type="match status" value="1"/>
</dbReference>
<dbReference type="Proteomes" id="UP001180973">
    <property type="component" value="Unassembled WGS sequence"/>
</dbReference>